<protein>
    <submittedName>
        <fullName evidence="1">Uncharacterized protein</fullName>
    </submittedName>
</protein>
<keyword evidence="2" id="KW-1185">Reference proteome</keyword>
<accession>E1X335</accession>
<dbReference type="RefSeq" id="WP_014244643.1">
    <property type="nucleotide sequence ID" value="NC_016620.1"/>
</dbReference>
<sequence length="513" mass="60042">MEIERKAIFTLIDLAMDHFHMEKNIRERFLIWLSEFYEFSSEDTKKWSKVGKGIDYDTFKYWVSRDNRFLDTKTVLPSREFSLSSHYFSIESIIDQINHNDYEQKLKLYHCLSLLCLVDKKFILTRVKFIQWLADCMDIESSDTQIIRECVVEEFDLHFELKDLDHIEKEHVFLCGVKMAHLSGDILDSLELDFLYNLKSRLNLETNLSDMNYFFHYLEGKLSTNSHHSQLSIHKIGAVLLQIIGSDSNVDKREGKWFKEQLRGLDNHLLSSLMTWNIDKLVASMEEDEKALCYILGLEVSLRDRVLHKNEIFWLESISMSLAKSHTLSRDNALILFEVISSHFSLFEENIVYFEKMLSILPDNSWELFAQWRTSRKLLATKVNDQVEEQVAKALGFSKCTLDERSKVSLFIDLAFHILGQDGLEEVSLGLSSRIENFVHGKTDGAYGEILICEILKVSFLDHQVEVLEEDFLRDIQYRFSLSDAQLHRVVFLTSFLIGKNIEIGNQIHYSYL</sequence>
<proteinExistence type="predicted"/>
<gene>
    <name evidence="1" type="ordered locus">BMS_2053</name>
</gene>
<evidence type="ECO:0000313" key="1">
    <source>
        <dbReference type="EMBL" id="CBW26865.1"/>
    </source>
</evidence>
<dbReference type="KEGG" id="bmx:BMS_2053"/>
<dbReference type="Proteomes" id="UP000008963">
    <property type="component" value="Chromosome"/>
</dbReference>
<dbReference type="STRING" id="862908.BMS_2053"/>
<name>E1X335_HALMS</name>
<reference evidence="2" key="1">
    <citation type="journal article" date="2013" name="ISME J.">
        <title>A small predatory core genome in the divergent marine Bacteriovorax marinus SJ and the terrestrial Bdellovibrio bacteriovorus.</title>
        <authorList>
            <person name="Crossman L.C."/>
            <person name="Chen H."/>
            <person name="Cerdeno-Tarraga A.M."/>
            <person name="Brooks K."/>
            <person name="Quail M.A."/>
            <person name="Pineiro S.A."/>
            <person name="Hobley L."/>
            <person name="Sockett R.E."/>
            <person name="Bentley S.D."/>
            <person name="Parkhill J."/>
            <person name="Williams H.N."/>
            <person name="Stine O.C."/>
        </authorList>
    </citation>
    <scope>NUCLEOTIDE SEQUENCE [LARGE SCALE GENOMIC DNA]</scope>
    <source>
        <strain evidence="2">ATCC BAA-682 / DSM 15412 / SJ</strain>
    </source>
</reference>
<dbReference type="PATRIC" id="fig|862908.3.peg.1952"/>
<dbReference type="EMBL" id="FQ312005">
    <property type="protein sequence ID" value="CBW26865.1"/>
    <property type="molecule type" value="Genomic_DNA"/>
</dbReference>
<dbReference type="HOGENOM" id="CLU_530772_0_0_7"/>
<dbReference type="AlphaFoldDB" id="E1X335"/>
<evidence type="ECO:0000313" key="2">
    <source>
        <dbReference type="Proteomes" id="UP000008963"/>
    </source>
</evidence>
<organism evidence="1 2">
    <name type="scientific">Halobacteriovorax marinus (strain ATCC BAA-682 / DSM 15412 / SJ)</name>
    <name type="common">Bacteriovorax marinus</name>
    <dbReference type="NCBI Taxonomy" id="862908"/>
    <lineage>
        <taxon>Bacteria</taxon>
        <taxon>Pseudomonadati</taxon>
        <taxon>Bdellovibrionota</taxon>
        <taxon>Bacteriovoracia</taxon>
        <taxon>Bacteriovoracales</taxon>
        <taxon>Halobacteriovoraceae</taxon>
        <taxon>Halobacteriovorax</taxon>
    </lineage>
</organism>
<dbReference type="OrthoDB" id="10000841at2"/>